<gene>
    <name evidence="7" type="ORF">HMPREF9098_1209</name>
</gene>
<evidence type="ECO:0000256" key="2">
    <source>
        <dbReference type="ARBA" id="ARBA00022692"/>
    </source>
</evidence>
<feature type="domain" description="RDD" evidence="6">
    <location>
        <begin position="6"/>
        <end position="163"/>
    </location>
</feature>
<keyword evidence="4 5" id="KW-0472">Membrane</keyword>
<feature type="transmembrane region" description="Helical" evidence="5">
    <location>
        <begin position="128"/>
        <end position="150"/>
    </location>
</feature>
<dbReference type="InterPro" id="IPR010432">
    <property type="entry name" value="RDD"/>
</dbReference>
<keyword evidence="3 5" id="KW-1133">Transmembrane helix</keyword>
<evidence type="ECO:0000313" key="7">
    <source>
        <dbReference type="EMBL" id="EGC17382.1"/>
    </source>
</evidence>
<sequence length="181" mass="20778">MNHTPAPLKRRLTALLYESLLVGAVTMLAGALAGGCTTLMQQFAPALLPVSSWLTVGLLLGAWWLYFRLNWVREKQTLPMRVWHIGLADAKSSLHPAPRQLLYRFLWACVFIVFVPLLVYAACRHFGLTQKNAGCLALFWWILPWGFALFHPRRQFLYDYLAGTELIDLREQKKYSELKSQ</sequence>
<dbReference type="RefSeq" id="WP_003782717.1">
    <property type="nucleotide sequence ID" value="NZ_GL870929.1"/>
</dbReference>
<dbReference type="HOGENOM" id="CLU_053152_4_2_4"/>
<evidence type="ECO:0000313" key="8">
    <source>
        <dbReference type="Proteomes" id="UP000004088"/>
    </source>
</evidence>
<dbReference type="Pfam" id="PF06271">
    <property type="entry name" value="RDD"/>
    <property type="match status" value="1"/>
</dbReference>
<name>F0EZC5_9NEIS</name>
<dbReference type="GO" id="GO:0016020">
    <property type="term" value="C:membrane"/>
    <property type="evidence" value="ECO:0007669"/>
    <property type="project" value="UniProtKB-SubCell"/>
</dbReference>
<reference evidence="7 8" key="1">
    <citation type="submission" date="2011-01" db="EMBL/GenBank/DDBJ databases">
        <authorList>
            <person name="Muzny D."/>
            <person name="Qin X."/>
            <person name="Deng J."/>
            <person name="Jiang H."/>
            <person name="Liu Y."/>
            <person name="Qu J."/>
            <person name="Song X.-Z."/>
            <person name="Zhang L."/>
            <person name="Thornton R."/>
            <person name="Coyle M."/>
            <person name="Francisco L."/>
            <person name="Jackson L."/>
            <person name="Javaid M."/>
            <person name="Korchina V."/>
            <person name="Kovar C."/>
            <person name="Mata R."/>
            <person name="Mathew T."/>
            <person name="Ngo R."/>
            <person name="Nguyen L."/>
            <person name="Nguyen N."/>
            <person name="Okwuonu G."/>
            <person name="Ongeri F."/>
            <person name="Pham C."/>
            <person name="Simmons D."/>
            <person name="Wilczek-Boney K."/>
            <person name="Hale W."/>
            <person name="Jakkamsetti A."/>
            <person name="Pham P."/>
            <person name="Ruth R."/>
            <person name="San Lucas F."/>
            <person name="Warren J."/>
            <person name="Zhang J."/>
            <person name="Zhao Z."/>
            <person name="Zhou C."/>
            <person name="Zhu D."/>
            <person name="Lee S."/>
            <person name="Bess C."/>
            <person name="Blankenburg K."/>
            <person name="Forbes L."/>
            <person name="Fu Q."/>
            <person name="Gubbala S."/>
            <person name="Hirani K."/>
            <person name="Jayaseelan J.C."/>
            <person name="Lara F."/>
            <person name="Munidasa M."/>
            <person name="Palculict T."/>
            <person name="Patil S."/>
            <person name="Pu L.-L."/>
            <person name="Saada N."/>
            <person name="Tang L."/>
            <person name="Weissenberger G."/>
            <person name="Zhu Y."/>
            <person name="Hemphill L."/>
            <person name="Shang Y."/>
            <person name="Youmans B."/>
            <person name="Ayvaz T."/>
            <person name="Ross M."/>
            <person name="Santibanez J."/>
            <person name="Aqrawi P."/>
            <person name="Gross S."/>
            <person name="Joshi V."/>
            <person name="Fowler G."/>
            <person name="Nazareth L."/>
            <person name="Reid J."/>
            <person name="Worley K."/>
            <person name="Petrosino J."/>
            <person name="Highlander S."/>
            <person name="Gibbs R."/>
        </authorList>
    </citation>
    <scope>NUCLEOTIDE SEQUENCE [LARGE SCALE GENOMIC DNA]</scope>
    <source>
        <strain evidence="7 8">ATCC 33394</strain>
    </source>
</reference>
<evidence type="ECO:0000256" key="4">
    <source>
        <dbReference type="ARBA" id="ARBA00023136"/>
    </source>
</evidence>
<dbReference type="STRING" id="888741.HMPREF9098_1209"/>
<keyword evidence="2 5" id="KW-0812">Transmembrane</keyword>
<comment type="subcellular location">
    <subcellularLocation>
        <location evidence="1">Membrane</location>
        <topology evidence="1">Multi-pass membrane protein</topology>
    </subcellularLocation>
</comment>
<evidence type="ECO:0000259" key="6">
    <source>
        <dbReference type="Pfam" id="PF06271"/>
    </source>
</evidence>
<keyword evidence="8" id="KW-1185">Reference proteome</keyword>
<proteinExistence type="predicted"/>
<protein>
    <submittedName>
        <fullName evidence="7">RDD family protein</fullName>
    </submittedName>
</protein>
<dbReference type="Proteomes" id="UP000004088">
    <property type="component" value="Unassembled WGS sequence"/>
</dbReference>
<feature type="transmembrane region" description="Helical" evidence="5">
    <location>
        <begin position="101"/>
        <end position="122"/>
    </location>
</feature>
<dbReference type="AlphaFoldDB" id="F0EZC5"/>
<feature type="transmembrane region" description="Helical" evidence="5">
    <location>
        <begin position="12"/>
        <end position="34"/>
    </location>
</feature>
<organism evidence="7 8">
    <name type="scientific">Kingella denitrificans ATCC 33394</name>
    <dbReference type="NCBI Taxonomy" id="888741"/>
    <lineage>
        <taxon>Bacteria</taxon>
        <taxon>Pseudomonadati</taxon>
        <taxon>Pseudomonadota</taxon>
        <taxon>Betaproteobacteria</taxon>
        <taxon>Neisseriales</taxon>
        <taxon>Neisseriaceae</taxon>
        <taxon>Kingella</taxon>
    </lineage>
</organism>
<dbReference type="EMBL" id="AEWV01000020">
    <property type="protein sequence ID" value="EGC17382.1"/>
    <property type="molecule type" value="Genomic_DNA"/>
</dbReference>
<evidence type="ECO:0000256" key="1">
    <source>
        <dbReference type="ARBA" id="ARBA00004141"/>
    </source>
</evidence>
<comment type="caution">
    <text evidence="7">The sequence shown here is derived from an EMBL/GenBank/DDBJ whole genome shotgun (WGS) entry which is preliminary data.</text>
</comment>
<evidence type="ECO:0000256" key="3">
    <source>
        <dbReference type="ARBA" id="ARBA00022989"/>
    </source>
</evidence>
<accession>F0EZC5</accession>
<evidence type="ECO:0000256" key="5">
    <source>
        <dbReference type="SAM" id="Phobius"/>
    </source>
</evidence>
<feature type="transmembrane region" description="Helical" evidence="5">
    <location>
        <begin position="46"/>
        <end position="67"/>
    </location>
</feature>